<sequence length="115" mass="13425">MNDDQIKTLEQVQQFLAGIPDAEFSIRSKDGRYKWIEQIRFCYQRRSRTEKGLLLDFIGKVSGYSRIQTKPLTHLRSQVGNKQNNQGKSESTPRDAISCVQFLLVSKWHLQWVLP</sequence>
<protein>
    <submittedName>
        <fullName evidence="2">Uncharacterized protein</fullName>
    </submittedName>
</protein>
<gene>
    <name evidence="2" type="ORF">BECKLFY1418A_GA0070994_10141</name>
</gene>
<proteinExistence type="predicted"/>
<name>A0A450UET7_9GAMM</name>
<dbReference type="EMBL" id="CAADFH010000014">
    <property type="protein sequence ID" value="VFJ91018.1"/>
    <property type="molecule type" value="Genomic_DNA"/>
</dbReference>
<dbReference type="AlphaFoldDB" id="A0A450UET7"/>
<accession>A0A450UET7</accession>
<evidence type="ECO:0000313" key="2">
    <source>
        <dbReference type="EMBL" id="VFJ91018.1"/>
    </source>
</evidence>
<reference evidence="2" key="1">
    <citation type="submission" date="2019-02" db="EMBL/GenBank/DDBJ databases">
        <authorList>
            <person name="Gruber-Vodicka R. H."/>
            <person name="Seah K. B. B."/>
        </authorList>
    </citation>
    <scope>NUCLEOTIDE SEQUENCE</scope>
    <source>
        <strain evidence="2">BECK_M6</strain>
    </source>
</reference>
<feature type="compositionally biased region" description="Polar residues" evidence="1">
    <location>
        <begin position="75"/>
        <end position="90"/>
    </location>
</feature>
<evidence type="ECO:0000256" key="1">
    <source>
        <dbReference type="SAM" id="MobiDB-lite"/>
    </source>
</evidence>
<organism evidence="2">
    <name type="scientific">Candidatus Kentrum sp. LFY</name>
    <dbReference type="NCBI Taxonomy" id="2126342"/>
    <lineage>
        <taxon>Bacteria</taxon>
        <taxon>Pseudomonadati</taxon>
        <taxon>Pseudomonadota</taxon>
        <taxon>Gammaproteobacteria</taxon>
        <taxon>Candidatus Kentrum</taxon>
    </lineage>
</organism>
<feature type="region of interest" description="Disordered" evidence="1">
    <location>
        <begin position="75"/>
        <end position="94"/>
    </location>
</feature>